<dbReference type="Proteomes" id="UP000001505">
    <property type="component" value="Chromosome"/>
</dbReference>
<keyword evidence="1" id="KW-0812">Transmembrane</keyword>
<dbReference type="STRING" id="716544.wcw_1171"/>
<keyword evidence="1" id="KW-1133">Transmembrane helix</keyword>
<dbReference type="KEGG" id="wch:wcw_1171"/>
<feature type="transmembrane region" description="Helical" evidence="1">
    <location>
        <begin position="99"/>
        <end position="121"/>
    </location>
</feature>
<proteinExistence type="predicted"/>
<feature type="transmembrane region" description="Helical" evidence="1">
    <location>
        <begin position="141"/>
        <end position="159"/>
    </location>
</feature>
<dbReference type="RefSeq" id="WP_013182241.1">
    <property type="nucleotide sequence ID" value="NC_014225.1"/>
</dbReference>
<reference evidence="2 3" key="1">
    <citation type="journal article" date="2010" name="PLoS ONE">
        <title>The Waddlia genome: a window into chlamydial biology.</title>
        <authorList>
            <person name="Bertelli C."/>
            <person name="Collyn F."/>
            <person name="Croxatto A."/>
            <person name="Ruckert C."/>
            <person name="Polkinghorne A."/>
            <person name="Kebbi-Beghdadi C."/>
            <person name="Goesmann A."/>
            <person name="Vaughan L."/>
            <person name="Greub G."/>
        </authorList>
    </citation>
    <scope>NUCLEOTIDE SEQUENCE [LARGE SCALE GENOMIC DNA]</scope>
    <source>
        <strain evidence="3">ATCC VR-1470 / WSU 86-1044</strain>
    </source>
</reference>
<evidence type="ECO:0000313" key="2">
    <source>
        <dbReference type="EMBL" id="ADI38528.1"/>
    </source>
</evidence>
<name>D6YWL7_WADCW</name>
<evidence type="ECO:0000256" key="1">
    <source>
        <dbReference type="SAM" id="Phobius"/>
    </source>
</evidence>
<keyword evidence="1" id="KW-0472">Membrane</keyword>
<gene>
    <name evidence="2" type="primary">mreD</name>
    <name evidence="2" type="ordered locus">wcw_1171</name>
</gene>
<evidence type="ECO:0000313" key="3">
    <source>
        <dbReference type="Proteomes" id="UP000001505"/>
    </source>
</evidence>
<protein>
    <submittedName>
        <fullName evidence="2">Putative mreD</fullName>
    </submittedName>
</protein>
<sequence length="172" mass="20215">MNLQKKNLRIVFFTCFFLTIWIPVILPQVRLYFFAPYLIVLLYKRPLINCLWGALGCGLLIDALSAYQHLGLHALNYTLTLALLYRQRRHFFADSPSTLPIMTYLFSAVSTAIQIPLLYVFEQKLRINSHWIRTDLLLMPLFDAVYAFCVFILPFWVFGKPRLKGKDYFTDH</sequence>
<dbReference type="eggNOG" id="ENOG503330V">
    <property type="taxonomic scope" value="Bacteria"/>
</dbReference>
<dbReference type="HOGENOM" id="CLU_1554668_0_0_0"/>
<feature type="transmembrane region" description="Helical" evidence="1">
    <location>
        <begin position="7"/>
        <end position="26"/>
    </location>
</feature>
<keyword evidence="3" id="KW-1185">Reference proteome</keyword>
<dbReference type="EMBL" id="CP001928">
    <property type="protein sequence ID" value="ADI38528.1"/>
    <property type="molecule type" value="Genomic_DNA"/>
</dbReference>
<organism evidence="2 3">
    <name type="scientific">Waddlia chondrophila (strain ATCC VR-1470 / WSU 86-1044)</name>
    <dbReference type="NCBI Taxonomy" id="716544"/>
    <lineage>
        <taxon>Bacteria</taxon>
        <taxon>Pseudomonadati</taxon>
        <taxon>Chlamydiota</taxon>
        <taxon>Chlamydiia</taxon>
        <taxon>Parachlamydiales</taxon>
        <taxon>Waddliaceae</taxon>
        <taxon>Waddlia</taxon>
    </lineage>
</organism>
<accession>D6YWL7</accession>
<dbReference type="AlphaFoldDB" id="D6YWL7"/>